<dbReference type="SMR" id="A0A3B6EDI7"/>
<reference evidence="2" key="1">
    <citation type="submission" date="2018-08" db="EMBL/GenBank/DDBJ databases">
        <authorList>
            <person name="Rossello M."/>
        </authorList>
    </citation>
    <scope>NUCLEOTIDE SEQUENCE [LARGE SCALE GENOMIC DNA]</scope>
    <source>
        <strain evidence="2">cv. Chinese Spring</strain>
    </source>
</reference>
<sequence length="243" mass="26811">MTSANSGDGQSSSTRAHFALVQLLAQGHTIPRIDMACLLAEHGARVSFITTPVNASRLAGFAANVKAMFLVIQLVELQFPAAEFGLPDVCENLDMIHTMDLLSKFLKAIGALQEPLIAHLREQQHSPPSCIISDMINWWRSDIARELGIPRLAIIDFCGFSSLVRHITFQTNVFDHVKDENELVMITAFPTPLELKKAKSPGGVSIPGADQIHGMILEETLRCDGEVIKNFQELEALYIESFE</sequence>
<name>A0A3B6EDI7_WHEAT</name>
<dbReference type="PANTHER" id="PTHR48047">
    <property type="entry name" value="GLYCOSYLTRANSFERASE"/>
    <property type="match status" value="1"/>
</dbReference>
<keyword evidence="3" id="KW-1185">Reference proteome</keyword>
<dbReference type="AlphaFoldDB" id="A0A3B6EDI7"/>
<dbReference type="OrthoDB" id="5835829at2759"/>
<organism evidence="2">
    <name type="scientific">Triticum aestivum</name>
    <name type="common">Wheat</name>
    <dbReference type="NCBI Taxonomy" id="4565"/>
    <lineage>
        <taxon>Eukaryota</taxon>
        <taxon>Viridiplantae</taxon>
        <taxon>Streptophyta</taxon>
        <taxon>Embryophyta</taxon>
        <taxon>Tracheophyta</taxon>
        <taxon>Spermatophyta</taxon>
        <taxon>Magnoliopsida</taxon>
        <taxon>Liliopsida</taxon>
        <taxon>Poales</taxon>
        <taxon>Poaceae</taxon>
        <taxon>BOP clade</taxon>
        <taxon>Pooideae</taxon>
        <taxon>Triticodae</taxon>
        <taxon>Triticeae</taxon>
        <taxon>Triticinae</taxon>
        <taxon>Triticum</taxon>
    </lineage>
</organism>
<dbReference type="SUPFAM" id="SSF53756">
    <property type="entry name" value="UDP-Glycosyltransferase/glycogen phosphorylase"/>
    <property type="match status" value="1"/>
</dbReference>
<evidence type="ECO:0000256" key="1">
    <source>
        <dbReference type="ARBA" id="ARBA00009995"/>
    </source>
</evidence>
<dbReference type="STRING" id="4565.A0A3B6EDI7"/>
<dbReference type="EnsemblPlants" id="TraesCS3A02G125600.1">
    <property type="protein sequence ID" value="TraesCS3A02G125600.1"/>
    <property type="gene ID" value="TraesCS3A02G125600"/>
</dbReference>
<evidence type="ECO:0000313" key="2">
    <source>
        <dbReference type="EnsemblPlants" id="TraesCS3A02G125600.1"/>
    </source>
</evidence>
<proteinExistence type="inferred from homology"/>
<dbReference type="Gramene" id="TraesNOR3A03G01368820.1">
    <property type="protein sequence ID" value="TraesNOR3A03G01368820.1"/>
    <property type="gene ID" value="TraesNOR3A03G01368820"/>
</dbReference>
<comment type="similarity">
    <text evidence="1">Belongs to the UDP-glycosyltransferase family.</text>
</comment>
<accession>A0A3B6EDI7</accession>
<dbReference type="GO" id="GO:0035251">
    <property type="term" value="F:UDP-glucosyltransferase activity"/>
    <property type="evidence" value="ECO:0000318"/>
    <property type="project" value="GO_Central"/>
</dbReference>
<dbReference type="Gramene" id="TraesCS3A03G0275500.1">
    <property type="protein sequence ID" value="TraesCS3A03G0275500.1.CDS"/>
    <property type="gene ID" value="TraesCS3A03G0275500"/>
</dbReference>
<dbReference type="Proteomes" id="UP000019116">
    <property type="component" value="Chromosome 3A"/>
</dbReference>
<dbReference type="OMA" id="WWRSDIA"/>
<evidence type="ECO:0000313" key="3">
    <source>
        <dbReference type="Proteomes" id="UP000019116"/>
    </source>
</evidence>
<reference evidence="2" key="2">
    <citation type="submission" date="2018-10" db="UniProtKB">
        <authorList>
            <consortium name="EnsemblPlants"/>
        </authorList>
    </citation>
    <scope>IDENTIFICATION</scope>
</reference>
<dbReference type="PANTHER" id="PTHR48047:SF225">
    <property type="entry name" value="GLYCOSYLTRANSFERASE"/>
    <property type="match status" value="1"/>
</dbReference>
<dbReference type="Gene3D" id="3.40.50.2000">
    <property type="entry name" value="Glycogen Phosphorylase B"/>
    <property type="match status" value="1"/>
</dbReference>
<dbReference type="Gramene" id="TraesCS3A02G125600.1">
    <property type="protein sequence ID" value="TraesCS3A02G125600.1"/>
    <property type="gene ID" value="TraesCS3A02G125600"/>
</dbReference>
<protein>
    <submittedName>
        <fullName evidence="2">Uncharacterized protein</fullName>
    </submittedName>
</protein>